<evidence type="ECO:0000313" key="3">
    <source>
        <dbReference type="Proteomes" id="UP001237152"/>
    </source>
</evidence>
<name>A0A4D6EIG2_9VIRU</name>
<keyword evidence="1" id="KW-0812">Transmembrane</keyword>
<sequence>MRRTPFTLVSHRAVLTGAVSTTRTSARTATRLVLQPLQSQKPSSARTLYSRSGRFTPWQSRTTESKIAYVCVAATGVGAVGGGLLGALVGFMDRHNQGFTGFRVYYSAAIGAGCIGLPIVAVGSIAACGPFGIPAAFICALAAMGFFDLARMAWRYATRLCANHPVDTSSSS</sequence>
<evidence type="ECO:0000313" key="2">
    <source>
        <dbReference type="EMBL" id="QBZ81298.1"/>
    </source>
</evidence>
<dbReference type="Proteomes" id="UP001237152">
    <property type="component" value="Segment"/>
</dbReference>
<keyword evidence="1" id="KW-0472">Membrane</keyword>
<reference evidence="2" key="1">
    <citation type="journal article" date="2019" name="Front. Microbiol.">
        <title>Pandoravirus Celtis Illustrates the Microevolution Processes at Work in the Giant Pandoraviridae Genomes.</title>
        <authorList>
            <person name="Legendre M."/>
            <person name="Alempic J.M."/>
            <person name="Philippe N."/>
            <person name="Lartigue A."/>
            <person name="Jeudy S."/>
            <person name="Poirot O."/>
            <person name="Ta N.T."/>
            <person name="Nin S."/>
            <person name="Coute Y."/>
            <person name="Abergel C."/>
            <person name="Claverie J.M."/>
        </authorList>
    </citation>
    <scope>NUCLEOTIDE SEQUENCE</scope>
</reference>
<protein>
    <submittedName>
        <fullName evidence="2">Uncharacterized protein</fullName>
    </submittedName>
</protein>
<keyword evidence="1" id="KW-1133">Transmembrane helix</keyword>
<organism evidence="2 3">
    <name type="scientific">Pandoravirus celtis</name>
    <dbReference type="NCBI Taxonomy" id="2568002"/>
    <lineage>
        <taxon>Viruses</taxon>
        <taxon>Pandoravirus</taxon>
    </lineage>
</organism>
<dbReference type="EMBL" id="MK174290">
    <property type="protein sequence ID" value="QBZ81298.1"/>
    <property type="molecule type" value="Genomic_DNA"/>
</dbReference>
<feature type="transmembrane region" description="Helical" evidence="1">
    <location>
        <begin position="104"/>
        <end position="125"/>
    </location>
</feature>
<feature type="transmembrane region" description="Helical" evidence="1">
    <location>
        <begin position="67"/>
        <end position="92"/>
    </location>
</feature>
<proteinExistence type="predicted"/>
<feature type="transmembrane region" description="Helical" evidence="1">
    <location>
        <begin position="131"/>
        <end position="150"/>
    </location>
</feature>
<evidence type="ECO:0000256" key="1">
    <source>
        <dbReference type="SAM" id="Phobius"/>
    </source>
</evidence>
<gene>
    <name evidence="2" type="ORF">pclt_cds_711</name>
</gene>
<accession>A0A4D6EIG2</accession>